<reference evidence="2 3" key="1">
    <citation type="submission" date="2024-11" db="EMBL/GenBank/DDBJ databases">
        <title>Chromosome-level genome assembly of the freshwater bivalve Anodonta woodiana.</title>
        <authorList>
            <person name="Chen X."/>
        </authorList>
    </citation>
    <scope>NUCLEOTIDE SEQUENCE [LARGE SCALE GENOMIC DNA]</scope>
    <source>
        <strain evidence="2">MN2024</strain>
        <tissue evidence="2">Gills</tissue>
    </source>
</reference>
<keyword evidence="3" id="KW-1185">Reference proteome</keyword>
<proteinExistence type="predicted"/>
<keyword evidence="1" id="KW-0472">Membrane</keyword>
<feature type="transmembrane region" description="Helical" evidence="1">
    <location>
        <begin position="173"/>
        <end position="198"/>
    </location>
</feature>
<dbReference type="AlphaFoldDB" id="A0ABD3VCA0"/>
<keyword evidence="1" id="KW-0812">Transmembrane</keyword>
<comment type="caution">
    <text evidence="2">The sequence shown here is derived from an EMBL/GenBank/DDBJ whole genome shotgun (WGS) entry which is preliminary data.</text>
</comment>
<protein>
    <submittedName>
        <fullName evidence="2">Uncharacterized protein</fullName>
    </submittedName>
</protein>
<evidence type="ECO:0000313" key="3">
    <source>
        <dbReference type="Proteomes" id="UP001634394"/>
    </source>
</evidence>
<sequence>MAILRGCCCCREQKVDRIINGSAICLMWVSIIGKFFIGEICYHDNQLEPVLPSLLIMSALSQLFLVAVAIYITVDSYRNNAKSITIFIFLLNIIVIILGLIFVSKGWNNPQMDSGNINPVVTKQTPSNERDSSVKHLSYSVSITTFPSNKASTQHSVPEKQDFHHHKKSCRDLILVCATIAFPVDGLLTVSVIVIFIFSVKIKDAQDISQGFHDDEIPLLESIENKRILKEE</sequence>
<name>A0ABD3VCA0_SINWO</name>
<feature type="transmembrane region" description="Helical" evidence="1">
    <location>
        <begin position="84"/>
        <end position="103"/>
    </location>
</feature>
<feature type="transmembrane region" description="Helical" evidence="1">
    <location>
        <begin position="18"/>
        <end position="37"/>
    </location>
</feature>
<feature type="transmembrane region" description="Helical" evidence="1">
    <location>
        <begin position="49"/>
        <end position="72"/>
    </location>
</feature>
<organism evidence="2 3">
    <name type="scientific">Sinanodonta woodiana</name>
    <name type="common">Chinese pond mussel</name>
    <name type="synonym">Anodonta woodiana</name>
    <dbReference type="NCBI Taxonomy" id="1069815"/>
    <lineage>
        <taxon>Eukaryota</taxon>
        <taxon>Metazoa</taxon>
        <taxon>Spiralia</taxon>
        <taxon>Lophotrochozoa</taxon>
        <taxon>Mollusca</taxon>
        <taxon>Bivalvia</taxon>
        <taxon>Autobranchia</taxon>
        <taxon>Heteroconchia</taxon>
        <taxon>Palaeoheterodonta</taxon>
        <taxon>Unionida</taxon>
        <taxon>Unionoidea</taxon>
        <taxon>Unionidae</taxon>
        <taxon>Unioninae</taxon>
        <taxon>Sinanodonta</taxon>
    </lineage>
</organism>
<keyword evidence="1" id="KW-1133">Transmembrane helix</keyword>
<dbReference type="EMBL" id="JBJQND010000013">
    <property type="protein sequence ID" value="KAL3858178.1"/>
    <property type="molecule type" value="Genomic_DNA"/>
</dbReference>
<evidence type="ECO:0000313" key="2">
    <source>
        <dbReference type="EMBL" id="KAL3858178.1"/>
    </source>
</evidence>
<gene>
    <name evidence="2" type="ORF">ACJMK2_012783</name>
</gene>
<evidence type="ECO:0000256" key="1">
    <source>
        <dbReference type="SAM" id="Phobius"/>
    </source>
</evidence>
<dbReference type="Proteomes" id="UP001634394">
    <property type="component" value="Unassembled WGS sequence"/>
</dbReference>
<accession>A0ABD3VCA0</accession>